<feature type="region of interest" description="Disordered" evidence="1">
    <location>
        <begin position="44"/>
        <end position="68"/>
    </location>
</feature>
<proteinExistence type="predicted"/>
<dbReference type="EMBL" id="LKCN02000006">
    <property type="protein sequence ID" value="RCI13487.1"/>
    <property type="molecule type" value="Genomic_DNA"/>
</dbReference>
<evidence type="ECO:0000313" key="3">
    <source>
        <dbReference type="Proteomes" id="UP000253664"/>
    </source>
</evidence>
<dbReference type="AlphaFoldDB" id="A0A367LGG7"/>
<keyword evidence="3" id="KW-1185">Reference proteome</keyword>
<protein>
    <submittedName>
        <fullName evidence="2">Uncharacterized protein</fullName>
    </submittedName>
</protein>
<evidence type="ECO:0000313" key="2">
    <source>
        <dbReference type="EMBL" id="RCI13487.1"/>
    </source>
</evidence>
<feature type="compositionally biased region" description="Basic and acidic residues" evidence="1">
    <location>
        <begin position="53"/>
        <end position="68"/>
    </location>
</feature>
<evidence type="ECO:0000256" key="1">
    <source>
        <dbReference type="SAM" id="MobiDB-lite"/>
    </source>
</evidence>
<sequence>CGSRGSEYSSLGRFRPGYIGLQNLLYGRFDGFLDYTVSPGALSGGAADSAMLNEKERRGTKEEDLQSQ</sequence>
<accession>A0A367LGG7</accession>
<dbReference type="Proteomes" id="UP000253664">
    <property type="component" value="Unassembled WGS sequence"/>
</dbReference>
<comment type="caution">
    <text evidence="2">The sequence shown here is derived from an EMBL/GenBank/DDBJ whole genome shotgun (WGS) entry which is preliminary data.</text>
</comment>
<gene>
    <name evidence="2" type="ORF">L249_5525</name>
</gene>
<reference evidence="2 3" key="1">
    <citation type="journal article" date="2015" name="BMC Genomics">
        <title>Insights from the genome of Ophiocordyceps polyrhachis-furcata to pathogenicity and host specificity in insect fungi.</title>
        <authorList>
            <person name="Wichadakul D."/>
            <person name="Kobmoo N."/>
            <person name="Ingsriswang S."/>
            <person name="Tangphatsornruang S."/>
            <person name="Chantasingh D."/>
            <person name="Luangsa-ard J.J."/>
            <person name="Eurwilaichitr L."/>
        </authorList>
    </citation>
    <scope>NUCLEOTIDE SEQUENCE [LARGE SCALE GENOMIC DNA]</scope>
    <source>
        <strain evidence="2 3">BCC 54312</strain>
    </source>
</reference>
<name>A0A367LGG7_9HYPO</name>
<organism evidence="2 3">
    <name type="scientific">Ophiocordyceps polyrhachis-furcata BCC 54312</name>
    <dbReference type="NCBI Taxonomy" id="1330021"/>
    <lineage>
        <taxon>Eukaryota</taxon>
        <taxon>Fungi</taxon>
        <taxon>Dikarya</taxon>
        <taxon>Ascomycota</taxon>
        <taxon>Pezizomycotina</taxon>
        <taxon>Sordariomycetes</taxon>
        <taxon>Hypocreomycetidae</taxon>
        <taxon>Hypocreales</taxon>
        <taxon>Ophiocordycipitaceae</taxon>
        <taxon>Ophiocordyceps</taxon>
    </lineage>
</organism>
<feature type="non-terminal residue" evidence="2">
    <location>
        <position position="1"/>
    </location>
</feature>